<keyword evidence="2" id="KW-0488">Methylation</keyword>
<comment type="similarity">
    <text evidence="3">Belongs to the methyl-accepting chemotaxis (MCP) protein family.</text>
</comment>
<protein>
    <submittedName>
        <fullName evidence="8">Methyl-accepting chemotaxis protein</fullName>
    </submittedName>
</protein>
<comment type="subcellular location">
    <subcellularLocation>
        <location evidence="1">Membrane</location>
    </subcellularLocation>
</comment>
<keyword evidence="6" id="KW-1133">Transmembrane helix</keyword>
<dbReference type="SMART" id="SM00283">
    <property type="entry name" value="MA"/>
    <property type="match status" value="1"/>
</dbReference>
<keyword evidence="5" id="KW-0175">Coiled coil</keyword>
<dbReference type="InterPro" id="IPR013587">
    <property type="entry name" value="Nitrate/nitrite_sensing"/>
</dbReference>
<evidence type="ECO:0000256" key="3">
    <source>
        <dbReference type="ARBA" id="ARBA00029447"/>
    </source>
</evidence>
<proteinExistence type="inferred from homology"/>
<dbReference type="GO" id="GO:0004888">
    <property type="term" value="F:transmembrane signaling receptor activity"/>
    <property type="evidence" value="ECO:0007669"/>
    <property type="project" value="TreeGrafter"/>
</dbReference>
<dbReference type="Gene3D" id="1.10.287.950">
    <property type="entry name" value="Methyl-accepting chemotaxis protein"/>
    <property type="match status" value="1"/>
</dbReference>
<evidence type="ECO:0000256" key="4">
    <source>
        <dbReference type="PROSITE-ProRule" id="PRU00284"/>
    </source>
</evidence>
<dbReference type="Pfam" id="PF00015">
    <property type="entry name" value="MCPsignal"/>
    <property type="match status" value="1"/>
</dbReference>
<dbReference type="PROSITE" id="PS50111">
    <property type="entry name" value="CHEMOTAXIS_TRANSDUC_2"/>
    <property type="match status" value="1"/>
</dbReference>
<keyword evidence="4" id="KW-0807">Transducer</keyword>
<organism evidence="8 9">
    <name type="scientific">Roseateles depolymerans</name>
    <dbReference type="NCBI Taxonomy" id="76731"/>
    <lineage>
        <taxon>Bacteria</taxon>
        <taxon>Pseudomonadati</taxon>
        <taxon>Pseudomonadota</taxon>
        <taxon>Betaproteobacteria</taxon>
        <taxon>Burkholderiales</taxon>
        <taxon>Sphaerotilaceae</taxon>
        <taxon>Roseateles</taxon>
    </lineage>
</organism>
<dbReference type="PANTHER" id="PTHR43531">
    <property type="entry name" value="PROTEIN ICFG"/>
    <property type="match status" value="1"/>
</dbReference>
<feature type="transmembrane region" description="Helical" evidence="6">
    <location>
        <begin position="315"/>
        <end position="336"/>
    </location>
</feature>
<dbReference type="SUPFAM" id="SSF58104">
    <property type="entry name" value="Methyl-accepting chemotaxis protein (MCP) signaling domain"/>
    <property type="match status" value="1"/>
</dbReference>
<dbReference type="InterPro" id="IPR051310">
    <property type="entry name" value="MCP_chemotaxis"/>
</dbReference>
<evidence type="ECO:0000256" key="1">
    <source>
        <dbReference type="ARBA" id="ARBA00004370"/>
    </source>
</evidence>
<dbReference type="FunFam" id="1.10.287.950:FF:000001">
    <property type="entry name" value="Methyl-accepting chemotaxis sensory transducer"/>
    <property type="match status" value="1"/>
</dbReference>
<sequence>MKNWLERQSIRTKLVCIGAIAAAAALIPTALFLQRAWVAHAQLAAEAAAVPIAGQVLQLTRLTAQHRGLSNSALAGDSAAQSQRAEVWQKLQGLQAASTAALPLLPSDGLRQGLQAYWRDMGQLAGSVQSASLPPTESFKQHTALVERLLGWVYQLSDEAGLVLHPLPDGYFLQDAALNHLPLSADLLGRLRGAGMGMLTKGQLSPADRQRLTVLLERTVSAYELATRALQHVNPADLRATKVDERAREATEQLTQVRELVEKGVLGVETPTLTPADWWGRLTTAVDAQYAIGGAATSALQQDIDEQLSRSRHTMGWSLGAIVLLALGGAALLWTVAGQTARSMQQALRLAKDVAEGNLAQQAEAERQRSRDEGVRVTQALHDMALSLGSVVRTVRGNADQVATASSEIAMGNADLSARTETQASALQQTSASMDLLRQAIGQGSENAKLASELAASAREQAQQGGGAVAELAGTMQQIQASSQRIAEIIGTIDSIAFQTNILALNAAVEAARAGEEGRGFAVVASEVRALAQRSGAAAQEIRTLIGASVERIELGSRQSENSAATIRQLVDSVARVDQLIQEVSALSSQQSLSVSEIGAAIHQMDDVTQQNAALVEQSAAAAESLRRQAEALQQAVAIFRTSAA</sequence>
<feature type="domain" description="Methyl-accepting transducer" evidence="7">
    <location>
        <begin position="398"/>
        <end position="627"/>
    </location>
</feature>
<evidence type="ECO:0000256" key="2">
    <source>
        <dbReference type="ARBA" id="ARBA00022481"/>
    </source>
</evidence>
<feature type="coiled-coil region" evidence="5">
    <location>
        <begin position="616"/>
        <end position="643"/>
    </location>
</feature>
<evidence type="ECO:0000313" key="9">
    <source>
        <dbReference type="Proteomes" id="UP000249633"/>
    </source>
</evidence>
<dbReference type="GO" id="GO:0005886">
    <property type="term" value="C:plasma membrane"/>
    <property type="evidence" value="ECO:0007669"/>
    <property type="project" value="TreeGrafter"/>
</dbReference>
<dbReference type="Proteomes" id="UP000249633">
    <property type="component" value="Unassembled WGS sequence"/>
</dbReference>
<evidence type="ECO:0000313" key="8">
    <source>
        <dbReference type="EMBL" id="PZP27908.1"/>
    </source>
</evidence>
<accession>A0A2W5DBA3</accession>
<reference evidence="8 9" key="1">
    <citation type="submission" date="2017-08" db="EMBL/GenBank/DDBJ databases">
        <title>Infants hospitalized years apart are colonized by the same room-sourced microbial strains.</title>
        <authorList>
            <person name="Brooks B."/>
            <person name="Olm M.R."/>
            <person name="Firek B.A."/>
            <person name="Baker R."/>
            <person name="Thomas B.C."/>
            <person name="Morowitz M.J."/>
            <person name="Banfield J.F."/>
        </authorList>
    </citation>
    <scope>NUCLEOTIDE SEQUENCE [LARGE SCALE GENOMIC DNA]</scope>
    <source>
        <strain evidence="8">S2_012_000_R2_81</strain>
    </source>
</reference>
<dbReference type="AlphaFoldDB" id="A0A2W5DBA3"/>
<dbReference type="Pfam" id="PF08376">
    <property type="entry name" value="NIT"/>
    <property type="match status" value="1"/>
</dbReference>
<dbReference type="EMBL" id="QFOD01000026">
    <property type="protein sequence ID" value="PZP27908.1"/>
    <property type="molecule type" value="Genomic_DNA"/>
</dbReference>
<evidence type="ECO:0000256" key="5">
    <source>
        <dbReference type="SAM" id="Coils"/>
    </source>
</evidence>
<keyword evidence="6" id="KW-0812">Transmembrane</keyword>
<comment type="caution">
    <text evidence="8">The sequence shown here is derived from an EMBL/GenBank/DDBJ whole genome shotgun (WGS) entry which is preliminary data.</text>
</comment>
<dbReference type="GO" id="GO:0006935">
    <property type="term" value="P:chemotaxis"/>
    <property type="evidence" value="ECO:0007669"/>
    <property type="project" value="TreeGrafter"/>
</dbReference>
<keyword evidence="6" id="KW-0472">Membrane</keyword>
<dbReference type="PANTHER" id="PTHR43531:SF14">
    <property type="entry name" value="METHYL-ACCEPTING CHEMOTAXIS PROTEIN I-RELATED"/>
    <property type="match status" value="1"/>
</dbReference>
<dbReference type="GO" id="GO:0007165">
    <property type="term" value="P:signal transduction"/>
    <property type="evidence" value="ECO:0007669"/>
    <property type="project" value="UniProtKB-KW"/>
</dbReference>
<name>A0A2W5DBA3_9BURK</name>
<dbReference type="InterPro" id="IPR004089">
    <property type="entry name" value="MCPsignal_dom"/>
</dbReference>
<gene>
    <name evidence="8" type="ORF">DI603_20655</name>
</gene>
<dbReference type="CDD" id="cd11386">
    <property type="entry name" value="MCP_signal"/>
    <property type="match status" value="1"/>
</dbReference>
<evidence type="ECO:0000256" key="6">
    <source>
        <dbReference type="SAM" id="Phobius"/>
    </source>
</evidence>
<evidence type="ECO:0000259" key="7">
    <source>
        <dbReference type="PROSITE" id="PS50111"/>
    </source>
</evidence>